<evidence type="ECO:0000313" key="1">
    <source>
        <dbReference type="EMBL" id="DAF98675.1"/>
    </source>
</evidence>
<dbReference type="GO" id="GO:0016787">
    <property type="term" value="F:hydrolase activity"/>
    <property type="evidence" value="ECO:0007669"/>
    <property type="project" value="UniProtKB-KW"/>
</dbReference>
<reference evidence="1" key="1">
    <citation type="journal article" date="2021" name="Proc. Natl. Acad. Sci. U.S.A.">
        <title>A Catalog of Tens of Thousands of Viruses from Human Metagenomes Reveals Hidden Associations with Chronic Diseases.</title>
        <authorList>
            <person name="Tisza M.J."/>
            <person name="Buck C.B."/>
        </authorList>
    </citation>
    <scope>NUCLEOTIDE SEQUENCE</scope>
    <source>
        <strain evidence="1">CtgaU3</strain>
    </source>
</reference>
<proteinExistence type="predicted"/>
<accession>A0A8S5UW57</accession>
<sequence>MGPTEERKRRAEALRGCVIASANGAPDGKLWAQRARQLGITHMRITDLFGDSTAQALNNGGDKLGELDSKVRWARDANIRFWLDLSYVRNLFVKEKVNPYYKTWQEWLPYFREVLRRDFPDSSLAYQDYPTLDCVALAGEPMVLWGDDNPVQQAGSADQYVWSLLQQVEAVRRLGYDGPIAAGGFIHLGADGRGRDAHGDLFDQVARMPETDVFTAHGYENPTADALRNLARIATQAGKPFILEEVGFSDTADDAKAAKLAEFAKVASLSGLAGVGLWNIGQYGDFDVRPDTGPKSAAAWLQVVDAVNGRRPVGASSVPAPTVEWVQFAGDMTPSDTFIATLVGHGLCVGPKSEWGSVTVGTTGQKRVATIPPGVLGDFKPQRTCYPLLRTDGTSDGATVEVWPNRTVVANVPAGGAGKRVMPMMFAPMA</sequence>
<dbReference type="SUPFAM" id="SSF51445">
    <property type="entry name" value="(Trans)glycosidases"/>
    <property type="match status" value="1"/>
</dbReference>
<name>A0A8S5UW57_9CAUD</name>
<protein>
    <submittedName>
        <fullName evidence="1">Endoglucanase, glycoside hydrolase family 5, TIM barrel, HYDROLASE.1A</fullName>
    </submittedName>
</protein>
<keyword evidence="1" id="KW-0378">Hydrolase</keyword>
<dbReference type="Gene3D" id="3.20.20.80">
    <property type="entry name" value="Glycosidases"/>
    <property type="match status" value="1"/>
</dbReference>
<dbReference type="InterPro" id="IPR017853">
    <property type="entry name" value="GH"/>
</dbReference>
<organism evidence="1">
    <name type="scientific">Siphoviridae sp. ctgaU3</name>
    <dbReference type="NCBI Taxonomy" id="2825609"/>
    <lineage>
        <taxon>Viruses</taxon>
        <taxon>Duplodnaviria</taxon>
        <taxon>Heunggongvirae</taxon>
        <taxon>Uroviricota</taxon>
        <taxon>Caudoviricetes</taxon>
    </lineage>
</organism>
<dbReference type="EMBL" id="BK016153">
    <property type="protein sequence ID" value="DAF98675.1"/>
    <property type="molecule type" value="Genomic_DNA"/>
</dbReference>